<evidence type="ECO:0000256" key="6">
    <source>
        <dbReference type="PROSITE-ProRule" id="PRU00235"/>
    </source>
</evidence>
<keyword evidence="2" id="KW-0677">Repeat</keyword>
<name>A0A2S5B3I4_9BASI</name>
<feature type="repeat" description="RCC1" evidence="6">
    <location>
        <begin position="212"/>
        <end position="275"/>
    </location>
</feature>
<dbReference type="Gene3D" id="3.30.40.10">
    <property type="entry name" value="Zinc/RING finger domain, C3HC4 (zinc finger)"/>
    <property type="match status" value="1"/>
</dbReference>
<dbReference type="Gene3D" id="2.130.10.30">
    <property type="entry name" value="Regulator of chromosome condensation 1/beta-lactamase-inhibitor protein II"/>
    <property type="match status" value="2"/>
</dbReference>
<dbReference type="EMBL" id="PJQD01000085">
    <property type="protein sequence ID" value="POY71348.1"/>
    <property type="molecule type" value="Genomic_DNA"/>
</dbReference>
<evidence type="ECO:0000313" key="11">
    <source>
        <dbReference type="Proteomes" id="UP000237144"/>
    </source>
</evidence>
<gene>
    <name evidence="10" type="ORF">BMF94_5660</name>
</gene>
<dbReference type="SMART" id="SM00249">
    <property type="entry name" value="PHD"/>
    <property type="match status" value="1"/>
</dbReference>
<evidence type="ECO:0000259" key="9">
    <source>
        <dbReference type="PROSITE" id="PS50042"/>
    </source>
</evidence>
<dbReference type="GO" id="GO:0008270">
    <property type="term" value="F:zinc ion binding"/>
    <property type="evidence" value="ECO:0007669"/>
    <property type="project" value="UniProtKB-KW"/>
</dbReference>
<keyword evidence="11" id="KW-1185">Reference proteome</keyword>
<protein>
    <recommendedName>
        <fullName evidence="12">PHD-type domain-containing protein</fullName>
    </recommendedName>
</protein>
<dbReference type="OrthoDB" id="5370059at2759"/>
<dbReference type="PROSITE" id="PS50042">
    <property type="entry name" value="CNMP_BINDING_3"/>
    <property type="match status" value="1"/>
</dbReference>
<dbReference type="PANTHER" id="PTHR46207">
    <property type="entry name" value="PROTEIN RCC2"/>
    <property type="match status" value="1"/>
</dbReference>
<dbReference type="InterPro" id="IPR001965">
    <property type="entry name" value="Znf_PHD"/>
</dbReference>
<comment type="caution">
    <text evidence="10">The sequence shown here is derived from an EMBL/GenBank/DDBJ whole genome shotgun (WGS) entry which is preliminary data.</text>
</comment>
<feature type="domain" description="Cyclic nucleotide-binding" evidence="9">
    <location>
        <begin position="363"/>
        <end position="412"/>
    </location>
</feature>
<evidence type="ECO:0000256" key="3">
    <source>
        <dbReference type="ARBA" id="ARBA00022771"/>
    </source>
</evidence>
<reference evidence="10 11" key="1">
    <citation type="journal article" date="2018" name="Front. Microbiol.">
        <title>Prospects for Fungal Bioremediation of Acidic Radioactive Waste Sites: Characterization and Genome Sequence of Rhodotorula taiwanensis MD1149.</title>
        <authorList>
            <person name="Tkavc R."/>
            <person name="Matrosova V.Y."/>
            <person name="Grichenko O.E."/>
            <person name="Gostincar C."/>
            <person name="Volpe R.P."/>
            <person name="Klimenkova P."/>
            <person name="Gaidamakova E.K."/>
            <person name="Zhou C.E."/>
            <person name="Stewart B.J."/>
            <person name="Lyman M.G."/>
            <person name="Malfatti S.A."/>
            <person name="Rubinfeld B."/>
            <person name="Courtot M."/>
            <person name="Singh J."/>
            <person name="Dalgard C.L."/>
            <person name="Hamilton T."/>
            <person name="Frey K.G."/>
            <person name="Gunde-Cimerman N."/>
            <person name="Dugan L."/>
            <person name="Daly M.J."/>
        </authorList>
    </citation>
    <scope>NUCLEOTIDE SEQUENCE [LARGE SCALE GENOMIC DNA]</scope>
    <source>
        <strain evidence="10 11">MD1149</strain>
    </source>
</reference>
<dbReference type="Pfam" id="PF00628">
    <property type="entry name" value="PHD"/>
    <property type="match status" value="1"/>
</dbReference>
<feature type="repeat" description="RCC1" evidence="6">
    <location>
        <begin position="276"/>
        <end position="331"/>
    </location>
</feature>
<dbReference type="GO" id="GO:0016020">
    <property type="term" value="C:membrane"/>
    <property type="evidence" value="ECO:0007669"/>
    <property type="project" value="TreeGrafter"/>
</dbReference>
<dbReference type="Pfam" id="PF25390">
    <property type="entry name" value="WD40_RLD"/>
    <property type="match status" value="1"/>
</dbReference>
<dbReference type="InterPro" id="IPR019787">
    <property type="entry name" value="Znf_PHD-finger"/>
</dbReference>
<feature type="repeat" description="RCC1" evidence="6">
    <location>
        <begin position="78"/>
        <end position="155"/>
    </location>
</feature>
<dbReference type="PRINTS" id="PR00633">
    <property type="entry name" value="RCCNDNSATION"/>
</dbReference>
<keyword evidence="3 5" id="KW-0863">Zinc-finger</keyword>
<dbReference type="Proteomes" id="UP000237144">
    <property type="component" value="Unassembled WGS sequence"/>
</dbReference>
<feature type="domain" description="PHD-type" evidence="8">
    <location>
        <begin position="546"/>
        <end position="597"/>
    </location>
</feature>
<dbReference type="SUPFAM" id="SSF50985">
    <property type="entry name" value="RCC1/BLIP-II"/>
    <property type="match status" value="1"/>
</dbReference>
<dbReference type="GO" id="GO:0031267">
    <property type="term" value="F:small GTPase binding"/>
    <property type="evidence" value="ECO:0007669"/>
    <property type="project" value="TreeGrafter"/>
</dbReference>
<accession>A0A2S5B3I4</accession>
<feature type="repeat" description="RCC1" evidence="6">
    <location>
        <begin position="387"/>
        <end position="441"/>
    </location>
</feature>
<keyword evidence="1" id="KW-0479">Metal-binding</keyword>
<dbReference type="InterPro" id="IPR009091">
    <property type="entry name" value="RCC1/BLIP-II"/>
</dbReference>
<dbReference type="InterPro" id="IPR011011">
    <property type="entry name" value="Znf_FYVE_PHD"/>
</dbReference>
<dbReference type="InterPro" id="IPR000595">
    <property type="entry name" value="cNMP-bd_dom"/>
</dbReference>
<dbReference type="InterPro" id="IPR000408">
    <property type="entry name" value="Reg_chr_condens"/>
</dbReference>
<feature type="repeat" description="RCC1" evidence="6">
    <location>
        <begin position="156"/>
        <end position="211"/>
    </location>
</feature>
<evidence type="ECO:0000259" key="8">
    <source>
        <dbReference type="PROSITE" id="PS50016"/>
    </source>
</evidence>
<feature type="compositionally biased region" description="Acidic residues" evidence="7">
    <location>
        <begin position="604"/>
        <end position="618"/>
    </location>
</feature>
<evidence type="ECO:0008006" key="12">
    <source>
        <dbReference type="Google" id="ProtNLM"/>
    </source>
</evidence>
<dbReference type="InterPro" id="IPR019786">
    <property type="entry name" value="Zinc_finger_PHD-type_CS"/>
</dbReference>
<evidence type="ECO:0000256" key="1">
    <source>
        <dbReference type="ARBA" id="ARBA00022723"/>
    </source>
</evidence>
<sequence length="642" mass="68116">MATSITQHIEKPWGRLLVAGGTDYATLGRKDKSNKNFVNPSHPDLQSAHIVRAVANVKFTNVFTSHSGCHAVALTLDKEAYLWGRNEHHQLSYPLPPTVTEPHLASNDKPSSTPMAPEPIRLKALPDANVPPALKEQGIVHAACGRGHTILVTDQGEAWSAGWNVLGQCGRPETEHISSFEQIKGTDGGFDKEKVIQATAGVSHSLLLTESGKVYAFGTAEKGVLGNGRTGEHIAGSRVIFQTAEEPLLVGHALEGKKIVQIASGQQHNIALDSEGYCYGWGFGGLGRLGLGVQADQLIPAQIPYFAGSNALTRCKKIAAGSTNTLFIDNQEMVLLCGKFKVSGDGSAGQPWMTPRHVPDLQGYRFTLVSGGGVTIFCHARDAKEGDFTVSWGQTATYGELALGEGAPKSATKPQRIEYLDGIEMLDLAAGQSSTFFIARPPPTQAAKDEAASIAEATAEVPAAKKDDEAPASTETAPAVKPSYDISGFGFSFGGSSTSRPEASTPKAASPKADEGAARRKNAAEISRTTNSAWEELQRWPPLFEDEACKVCGSADADKGVMLECEKCEGAYHGACLSPPIEGVPDGEWFCPTCDVPHAGAVPADDEAEDEEEEEEEAEPVKPANKKRKAAGGGAARGKKRR</sequence>
<dbReference type="STRING" id="741276.A0A2S5B3I4"/>
<organism evidence="10 11">
    <name type="scientific">Rhodotorula taiwanensis</name>
    <dbReference type="NCBI Taxonomy" id="741276"/>
    <lineage>
        <taxon>Eukaryota</taxon>
        <taxon>Fungi</taxon>
        <taxon>Dikarya</taxon>
        <taxon>Basidiomycota</taxon>
        <taxon>Pucciniomycotina</taxon>
        <taxon>Microbotryomycetes</taxon>
        <taxon>Sporidiobolales</taxon>
        <taxon>Sporidiobolaceae</taxon>
        <taxon>Rhodotorula</taxon>
    </lineage>
</organism>
<evidence type="ECO:0000256" key="4">
    <source>
        <dbReference type="ARBA" id="ARBA00022833"/>
    </source>
</evidence>
<dbReference type="InterPro" id="IPR028641">
    <property type="entry name" value="RCC2"/>
</dbReference>
<evidence type="ECO:0000313" key="10">
    <source>
        <dbReference type="EMBL" id="POY71348.1"/>
    </source>
</evidence>
<evidence type="ECO:0000256" key="5">
    <source>
        <dbReference type="PROSITE-ProRule" id="PRU00146"/>
    </source>
</evidence>
<dbReference type="PROSITE" id="PS50016">
    <property type="entry name" value="ZF_PHD_2"/>
    <property type="match status" value="1"/>
</dbReference>
<dbReference type="PROSITE" id="PS50012">
    <property type="entry name" value="RCC1_3"/>
    <property type="match status" value="5"/>
</dbReference>
<dbReference type="SUPFAM" id="SSF57903">
    <property type="entry name" value="FYVE/PHD zinc finger"/>
    <property type="match status" value="1"/>
</dbReference>
<dbReference type="InterPro" id="IPR013083">
    <property type="entry name" value="Znf_RING/FYVE/PHD"/>
</dbReference>
<evidence type="ECO:0000256" key="2">
    <source>
        <dbReference type="ARBA" id="ARBA00022737"/>
    </source>
</evidence>
<feature type="region of interest" description="Disordered" evidence="7">
    <location>
        <begin position="495"/>
        <end position="529"/>
    </location>
</feature>
<feature type="region of interest" description="Disordered" evidence="7">
    <location>
        <begin position="460"/>
        <end position="481"/>
    </location>
</feature>
<evidence type="ECO:0000256" key="7">
    <source>
        <dbReference type="SAM" id="MobiDB-lite"/>
    </source>
</evidence>
<proteinExistence type="predicted"/>
<dbReference type="InterPro" id="IPR058923">
    <property type="entry name" value="RCC1-like_dom"/>
</dbReference>
<dbReference type="PROSITE" id="PS01359">
    <property type="entry name" value="ZF_PHD_1"/>
    <property type="match status" value="1"/>
</dbReference>
<feature type="region of interest" description="Disordered" evidence="7">
    <location>
        <begin position="597"/>
        <end position="642"/>
    </location>
</feature>
<dbReference type="AlphaFoldDB" id="A0A2S5B3I4"/>
<keyword evidence="4" id="KW-0862">Zinc</keyword>
<dbReference type="PROSITE" id="PS00626">
    <property type="entry name" value="RCC1_2"/>
    <property type="match status" value="2"/>
</dbReference>
<dbReference type="PANTHER" id="PTHR46207:SF1">
    <property type="entry name" value="PROTEIN RCC2"/>
    <property type="match status" value="1"/>
</dbReference>